<name>A0A8H3CTA8_9AGAM</name>
<reference evidence="3" key="1">
    <citation type="submission" date="2021-01" db="EMBL/GenBank/DDBJ databases">
        <authorList>
            <person name="Kaushik A."/>
        </authorList>
    </citation>
    <scope>NUCLEOTIDE SEQUENCE</scope>
    <source>
        <strain evidence="3">AG1-1A</strain>
    </source>
</reference>
<sequence>MSEPGIFRRFLQLQSELADSLASLMGQTSSNTSFSFNENIRPGTYRIIHSESGKVLQISDKNEEKLITCDRQNSDSNHPGTKKGHWFLQRSGGGYLFKNRMHGTYISIALGSGFPYDIRATPYPATWVIYSGEGSNPDCVITTDKSASRILYMHSKSKSSEEDDAKSGKLYLAPRLDGDEKLWKLERIGNATGQTDVAEQASQLARQLEEAKSKLSQADKRHSKNVSELDQLRTQVREADMEISQVESELHQTQEALTRKIEALAEKEEELADGKKALIAKDKELTINQERLAGAQKMVDEMELKLADALQRLEEKEEEISQKRKELCEKNRIILEKEQLLHTEGVLERAKADDAVKLRQDEDPLEETTPELRGGSTNSAAQLNGMDQLSESGSVFGAGLVSSAGSVFSIESVFGGESIFSEASFNKGRAKFVPAGAPTGVDQKLASLGWDFDD</sequence>
<gene>
    <name evidence="3" type="ORF">RDB_LOCUS154153</name>
</gene>
<evidence type="ECO:0000256" key="1">
    <source>
        <dbReference type="SAM" id="Coils"/>
    </source>
</evidence>
<organism evidence="3 4">
    <name type="scientific">Rhizoctonia solani</name>
    <dbReference type="NCBI Taxonomy" id="456999"/>
    <lineage>
        <taxon>Eukaryota</taxon>
        <taxon>Fungi</taxon>
        <taxon>Dikarya</taxon>
        <taxon>Basidiomycota</taxon>
        <taxon>Agaricomycotina</taxon>
        <taxon>Agaricomycetes</taxon>
        <taxon>Cantharellales</taxon>
        <taxon>Ceratobasidiaceae</taxon>
        <taxon>Rhizoctonia</taxon>
    </lineage>
</organism>
<comment type="caution">
    <text evidence="3">The sequence shown here is derived from an EMBL/GenBank/DDBJ whole genome shotgun (WGS) entry which is preliminary data.</text>
</comment>
<keyword evidence="1" id="KW-0175">Coiled coil</keyword>
<dbReference type="InterPro" id="IPR035992">
    <property type="entry name" value="Ricin_B-like_lectins"/>
</dbReference>
<accession>A0A8H3CTA8</accession>
<dbReference type="SUPFAM" id="SSF57997">
    <property type="entry name" value="Tropomyosin"/>
    <property type="match status" value="1"/>
</dbReference>
<dbReference type="AlphaFoldDB" id="A0A8H3CTA8"/>
<feature type="region of interest" description="Disordered" evidence="2">
    <location>
        <begin position="355"/>
        <end position="382"/>
    </location>
</feature>
<dbReference type="EMBL" id="CAJMWR010004339">
    <property type="protein sequence ID" value="CAE6496335.1"/>
    <property type="molecule type" value="Genomic_DNA"/>
</dbReference>
<evidence type="ECO:0008006" key="5">
    <source>
        <dbReference type="Google" id="ProtNLM"/>
    </source>
</evidence>
<evidence type="ECO:0000313" key="4">
    <source>
        <dbReference type="Proteomes" id="UP000663840"/>
    </source>
</evidence>
<dbReference type="SUPFAM" id="SSF50370">
    <property type="entry name" value="Ricin B-like lectins"/>
    <property type="match status" value="1"/>
</dbReference>
<dbReference type="Proteomes" id="UP000663840">
    <property type="component" value="Unassembled WGS sequence"/>
</dbReference>
<feature type="coiled-coil region" evidence="1">
    <location>
        <begin position="194"/>
        <end position="330"/>
    </location>
</feature>
<evidence type="ECO:0000256" key="2">
    <source>
        <dbReference type="SAM" id="MobiDB-lite"/>
    </source>
</evidence>
<protein>
    <recommendedName>
        <fullName evidence="5">Ricin B lectin domain-containing protein</fullName>
    </recommendedName>
</protein>
<evidence type="ECO:0000313" key="3">
    <source>
        <dbReference type="EMBL" id="CAE6496335.1"/>
    </source>
</evidence>
<dbReference type="Gene3D" id="2.80.10.50">
    <property type="match status" value="1"/>
</dbReference>
<proteinExistence type="predicted"/>